<comment type="caution">
    <text evidence="11">The sequence shown here is derived from an EMBL/GenBank/DDBJ whole genome shotgun (WGS) entry which is preliminary data.</text>
</comment>
<dbReference type="EMBL" id="ADBV01016418">
    <property type="protein sequence ID" value="EJW72324.1"/>
    <property type="molecule type" value="Genomic_DNA"/>
</dbReference>
<dbReference type="InterPro" id="IPR050731">
    <property type="entry name" value="HRD1_E3_ubiq-ligases"/>
</dbReference>
<accession>J9EAB0</accession>
<keyword evidence="9" id="KW-0472">Membrane</keyword>
<evidence type="ECO:0000259" key="10">
    <source>
        <dbReference type="Pfam" id="PF25563"/>
    </source>
</evidence>
<comment type="subcellular location">
    <subcellularLocation>
        <location evidence="1">Membrane</location>
    </subcellularLocation>
</comment>
<proteinExistence type="predicted"/>
<keyword evidence="7" id="KW-0862">Zinc</keyword>
<feature type="domain" description="E3 ubiquitin-protein ligase synoviolin-like TPR repeats" evidence="10">
    <location>
        <begin position="1"/>
        <end position="37"/>
    </location>
</feature>
<evidence type="ECO:0000256" key="7">
    <source>
        <dbReference type="ARBA" id="ARBA00022833"/>
    </source>
</evidence>
<evidence type="ECO:0000256" key="2">
    <source>
        <dbReference type="ARBA" id="ARBA00004906"/>
    </source>
</evidence>
<evidence type="ECO:0000256" key="5">
    <source>
        <dbReference type="ARBA" id="ARBA00022723"/>
    </source>
</evidence>
<reference evidence="12" key="1">
    <citation type="submission" date="2012-08" db="EMBL/GenBank/DDBJ databases">
        <title>The Genome Sequence of Wuchereria bancrofti.</title>
        <authorList>
            <person name="Nutman T.B."/>
            <person name="Fink D.L."/>
            <person name="Russ C."/>
            <person name="Young S."/>
            <person name="Zeng Q."/>
            <person name="Koehrsen M."/>
            <person name="Alvarado L."/>
            <person name="Berlin A."/>
            <person name="Chapman S.B."/>
            <person name="Chen Z."/>
            <person name="Freedman E."/>
            <person name="Gellesch M."/>
            <person name="Goldberg J."/>
            <person name="Griggs A."/>
            <person name="Gujja S."/>
            <person name="Heilman E.R."/>
            <person name="Heiman D."/>
            <person name="Hepburn T."/>
            <person name="Howarth C."/>
            <person name="Jen D."/>
            <person name="Larson L."/>
            <person name="Lewis B."/>
            <person name="Mehta T."/>
            <person name="Park D."/>
            <person name="Pearson M."/>
            <person name="Roberts A."/>
            <person name="Saif S."/>
            <person name="Shea T."/>
            <person name="Shenoy N."/>
            <person name="Sisk P."/>
            <person name="Stolte C."/>
            <person name="Sykes S."/>
            <person name="Walk T."/>
            <person name="White J."/>
            <person name="Yandava C."/>
            <person name="Haas B."/>
            <person name="Henn M.R."/>
            <person name="Nusbaum C."/>
            <person name="Birren B."/>
        </authorList>
    </citation>
    <scope>NUCLEOTIDE SEQUENCE [LARGE SCALE GENOMIC DNA]</scope>
    <source>
        <strain evidence="12">NA</strain>
    </source>
</reference>
<evidence type="ECO:0000313" key="12">
    <source>
        <dbReference type="Proteomes" id="UP000004810"/>
    </source>
</evidence>
<keyword evidence="4" id="KW-0812">Transmembrane</keyword>
<keyword evidence="6" id="KW-0863">Zinc-finger</keyword>
<name>J9EAB0_WUCBA</name>
<dbReference type="InterPro" id="IPR057992">
    <property type="entry name" value="TPR_SYVN1_N"/>
</dbReference>
<dbReference type="GO" id="GO:0012505">
    <property type="term" value="C:endomembrane system"/>
    <property type="evidence" value="ECO:0007669"/>
    <property type="project" value="UniProtKB-SubCell"/>
</dbReference>
<dbReference type="GO" id="GO:0008270">
    <property type="term" value="F:zinc ion binding"/>
    <property type="evidence" value="ECO:0007669"/>
    <property type="project" value="UniProtKB-KW"/>
</dbReference>
<dbReference type="PANTHER" id="PTHR22763:SF184">
    <property type="entry name" value="E3 UBIQUITIN-PROTEIN LIGASE SYNOVIOLIN"/>
    <property type="match status" value="1"/>
</dbReference>
<dbReference type="Proteomes" id="UP000004810">
    <property type="component" value="Unassembled WGS sequence"/>
</dbReference>
<dbReference type="GO" id="GO:0043161">
    <property type="term" value="P:proteasome-mediated ubiquitin-dependent protein catabolic process"/>
    <property type="evidence" value="ECO:0007669"/>
    <property type="project" value="TreeGrafter"/>
</dbReference>
<gene>
    <name evidence="11" type="ORF">WUBG_16769</name>
</gene>
<keyword evidence="3" id="KW-0808">Transferase</keyword>
<keyword evidence="5" id="KW-0479">Metal-binding</keyword>
<dbReference type="AlphaFoldDB" id="J9EAB0"/>
<keyword evidence="8" id="KW-1133">Transmembrane helix</keyword>
<evidence type="ECO:0000256" key="9">
    <source>
        <dbReference type="ARBA" id="ARBA00023136"/>
    </source>
</evidence>
<evidence type="ECO:0000256" key="8">
    <source>
        <dbReference type="ARBA" id="ARBA00022989"/>
    </source>
</evidence>
<dbReference type="Pfam" id="PF25563">
    <property type="entry name" value="TPR_SYVN1_N"/>
    <property type="match status" value="1"/>
</dbReference>
<dbReference type="GO" id="GO:0061630">
    <property type="term" value="F:ubiquitin protein ligase activity"/>
    <property type="evidence" value="ECO:0007669"/>
    <property type="project" value="UniProtKB-EC"/>
</dbReference>
<comment type="pathway">
    <text evidence="2">Protein modification; protein ubiquitination.</text>
</comment>
<evidence type="ECO:0000313" key="11">
    <source>
        <dbReference type="EMBL" id="EJW72324.1"/>
    </source>
</evidence>
<sequence length="63" mass="7364">MIRLHTFPLFSIRPLYLTIRAFHKAINDVILSRRAIHAMNNLFPLATEQDLLQESKFTVQNVV</sequence>
<protein>
    <recommendedName>
        <fullName evidence="10">E3 ubiquitin-protein ligase synoviolin-like TPR repeats domain-containing protein</fullName>
    </recommendedName>
</protein>
<dbReference type="PANTHER" id="PTHR22763">
    <property type="entry name" value="RING ZINC FINGER PROTEIN"/>
    <property type="match status" value="1"/>
</dbReference>
<dbReference type="GO" id="GO:0036503">
    <property type="term" value="P:ERAD pathway"/>
    <property type="evidence" value="ECO:0007669"/>
    <property type="project" value="TreeGrafter"/>
</dbReference>
<evidence type="ECO:0000256" key="3">
    <source>
        <dbReference type="ARBA" id="ARBA00022679"/>
    </source>
</evidence>
<evidence type="ECO:0000256" key="6">
    <source>
        <dbReference type="ARBA" id="ARBA00022771"/>
    </source>
</evidence>
<evidence type="ECO:0000256" key="1">
    <source>
        <dbReference type="ARBA" id="ARBA00004370"/>
    </source>
</evidence>
<organism evidence="11 12">
    <name type="scientific">Wuchereria bancrofti</name>
    <dbReference type="NCBI Taxonomy" id="6293"/>
    <lineage>
        <taxon>Eukaryota</taxon>
        <taxon>Metazoa</taxon>
        <taxon>Ecdysozoa</taxon>
        <taxon>Nematoda</taxon>
        <taxon>Chromadorea</taxon>
        <taxon>Rhabditida</taxon>
        <taxon>Spirurina</taxon>
        <taxon>Spiruromorpha</taxon>
        <taxon>Filarioidea</taxon>
        <taxon>Onchocercidae</taxon>
        <taxon>Wuchereria</taxon>
    </lineage>
</organism>
<evidence type="ECO:0000256" key="4">
    <source>
        <dbReference type="ARBA" id="ARBA00022692"/>
    </source>
</evidence>